<comment type="caution">
    <text evidence="2">The sequence shown here is derived from an EMBL/GenBank/DDBJ whole genome shotgun (WGS) entry which is preliminary data.</text>
</comment>
<sequence length="84" mass="9170">MSSLCLGRNKKQPSCMSSLFRKSEISGFDRDENSRISGSDEPLPRDLASGNSTLSSGPSIRSDQIVICNRHRSDGLILKAMTEP</sequence>
<protein>
    <submittedName>
        <fullName evidence="2">Uncharacterized protein</fullName>
    </submittedName>
</protein>
<keyword evidence="3" id="KW-1185">Reference proteome</keyword>
<reference evidence="2 3" key="1">
    <citation type="submission" date="2021-06" db="EMBL/GenBank/DDBJ databases">
        <title>Caerostris extrusa draft genome.</title>
        <authorList>
            <person name="Kono N."/>
            <person name="Arakawa K."/>
        </authorList>
    </citation>
    <scope>NUCLEOTIDE SEQUENCE [LARGE SCALE GENOMIC DNA]</scope>
</reference>
<feature type="region of interest" description="Disordered" evidence="1">
    <location>
        <begin position="27"/>
        <end position="59"/>
    </location>
</feature>
<evidence type="ECO:0000313" key="2">
    <source>
        <dbReference type="EMBL" id="GIX70737.1"/>
    </source>
</evidence>
<dbReference type="AlphaFoldDB" id="A0AAV4MGG9"/>
<evidence type="ECO:0000313" key="3">
    <source>
        <dbReference type="Proteomes" id="UP001054945"/>
    </source>
</evidence>
<evidence type="ECO:0000256" key="1">
    <source>
        <dbReference type="SAM" id="MobiDB-lite"/>
    </source>
</evidence>
<name>A0AAV4MGG9_CAEEX</name>
<organism evidence="2 3">
    <name type="scientific">Caerostris extrusa</name>
    <name type="common">Bark spider</name>
    <name type="synonym">Caerostris bankana</name>
    <dbReference type="NCBI Taxonomy" id="172846"/>
    <lineage>
        <taxon>Eukaryota</taxon>
        <taxon>Metazoa</taxon>
        <taxon>Ecdysozoa</taxon>
        <taxon>Arthropoda</taxon>
        <taxon>Chelicerata</taxon>
        <taxon>Arachnida</taxon>
        <taxon>Araneae</taxon>
        <taxon>Araneomorphae</taxon>
        <taxon>Entelegynae</taxon>
        <taxon>Araneoidea</taxon>
        <taxon>Araneidae</taxon>
        <taxon>Caerostris</taxon>
    </lineage>
</organism>
<gene>
    <name evidence="2" type="ORF">CEXT_645861</name>
</gene>
<dbReference type="Proteomes" id="UP001054945">
    <property type="component" value="Unassembled WGS sequence"/>
</dbReference>
<accession>A0AAV4MGG9</accession>
<dbReference type="EMBL" id="BPLR01002165">
    <property type="protein sequence ID" value="GIX70737.1"/>
    <property type="molecule type" value="Genomic_DNA"/>
</dbReference>
<feature type="compositionally biased region" description="Polar residues" evidence="1">
    <location>
        <begin position="49"/>
        <end position="59"/>
    </location>
</feature>
<proteinExistence type="predicted"/>